<dbReference type="EMBL" id="CP031194">
    <property type="protein sequence ID" value="AXG77718.1"/>
    <property type="molecule type" value="Genomic_DNA"/>
</dbReference>
<keyword evidence="3" id="KW-1185">Reference proteome</keyword>
<accession>A0A345HLZ4</accession>
<dbReference type="Proteomes" id="UP000253868">
    <property type="component" value="Chromosome"/>
</dbReference>
<evidence type="ECO:0000256" key="1">
    <source>
        <dbReference type="SAM" id="MobiDB-lite"/>
    </source>
</evidence>
<dbReference type="KEGG" id="spad:DVK44_08440"/>
<proteinExistence type="predicted"/>
<gene>
    <name evidence="2" type="ORF">DVK44_08440</name>
</gene>
<dbReference type="OrthoDB" id="246789at2"/>
<protein>
    <recommendedName>
        <fullName evidence="4">SWIM-type domain-containing protein</fullName>
    </recommendedName>
</protein>
<dbReference type="AlphaFoldDB" id="A0A345HLZ4"/>
<sequence length="618" mass="62790">MAPEVAAGALELLPTRLRKRVDGAAAKAAGRPVEPFPDGVLVRVTEETTVTLRLTAGIVATEADAVCDCLLAPACLHRAAVLSLAPLAMEPVGGRSGDRSGDPDEKQRPTEESVATEPGATGHGAAGHGAAEPGGAVTGAEPDARVTVALRGLRDAVTAVLVAGVTGTGAVQRAELLHAAHSARLAGLPRPAAAAVRIARRLDEARTGDPAFRLAALSGELAGLLDLVRRPAEALAPARRGYRQSGPLRLYGLFTEPVVTASGYAGATTYALAPDGTLRTVSDIAPGGPGRALQASGTPVPGGCALALRELGDGAGAILTSPAVSADGRIGGGGQVRSVRAAGAGWQDPPLADRWERPPAEQLAAALAWAAEPADTRAVGGDLLFLAGTVTATGFAVTGGPTLRLSAPDERPELPWAENVALLMARPGLALRLIARVLPDRPDRVHALAARWTGHDGEPVRADLGLRRLNRSHIPPVGPPVREAGATDTAGSPTPVSPPEPSSPSSPSSPPALPVELDLLRRTVERAVAGGRAVTAAAADGELPRRLRAVGLTTGARLAEALTEAAADRRHDALGRLLPADPEGFALAWLAAAVYSGAAAESLLLAAWKPAVISSEVN</sequence>
<organism evidence="2 3">
    <name type="scientific">Streptomyces paludis</name>
    <dbReference type="NCBI Taxonomy" id="2282738"/>
    <lineage>
        <taxon>Bacteria</taxon>
        <taxon>Bacillati</taxon>
        <taxon>Actinomycetota</taxon>
        <taxon>Actinomycetes</taxon>
        <taxon>Kitasatosporales</taxon>
        <taxon>Streptomycetaceae</taxon>
        <taxon>Streptomyces</taxon>
    </lineage>
</organism>
<feature type="region of interest" description="Disordered" evidence="1">
    <location>
        <begin position="90"/>
        <end position="139"/>
    </location>
</feature>
<evidence type="ECO:0000313" key="2">
    <source>
        <dbReference type="EMBL" id="AXG77718.1"/>
    </source>
</evidence>
<evidence type="ECO:0000313" key="3">
    <source>
        <dbReference type="Proteomes" id="UP000253868"/>
    </source>
</evidence>
<feature type="region of interest" description="Disordered" evidence="1">
    <location>
        <begin position="471"/>
        <end position="513"/>
    </location>
</feature>
<reference evidence="3" key="1">
    <citation type="submission" date="2018-07" db="EMBL/GenBank/DDBJ databases">
        <authorList>
            <person name="Zhao J."/>
        </authorList>
    </citation>
    <scope>NUCLEOTIDE SEQUENCE [LARGE SCALE GENOMIC DNA]</scope>
    <source>
        <strain evidence="3">GSSD-12</strain>
    </source>
</reference>
<evidence type="ECO:0008006" key="4">
    <source>
        <dbReference type="Google" id="ProtNLM"/>
    </source>
</evidence>
<name>A0A345HLZ4_9ACTN</name>
<feature type="compositionally biased region" description="Basic and acidic residues" evidence="1">
    <location>
        <begin position="96"/>
        <end position="111"/>
    </location>
</feature>
<feature type="compositionally biased region" description="Pro residues" evidence="1">
    <location>
        <begin position="495"/>
        <end position="513"/>
    </location>
</feature>